<evidence type="ECO:0000313" key="2">
    <source>
        <dbReference type="Proteomes" id="UP001620295"/>
    </source>
</evidence>
<evidence type="ECO:0000313" key="1">
    <source>
        <dbReference type="EMBL" id="MFK4272576.1"/>
    </source>
</evidence>
<protein>
    <submittedName>
        <fullName evidence="1">Uncharacterized protein</fullName>
    </submittedName>
</protein>
<gene>
    <name evidence="1" type="ORF">ACI2L5_48015</name>
</gene>
<sequence length="163" mass="18738">MTSTNWENHQHHWEDPRMLTPAWLNTKDRFVPGTELFRSDRAFTVWAYTISHSQLLLRTRTTMVDGSCSSRIDVVFKPVQAMKVRIEYEGLVIRCATEAEVERINAESTGTDGDARCLILETEDDQDYVITHAVGWHEDMKTDRNPSRLASFAPGSDPNRILR</sequence>
<organism evidence="1 2">
    <name type="scientific">Streptomyces milbemycinicus</name>
    <dbReference type="NCBI Taxonomy" id="476552"/>
    <lineage>
        <taxon>Bacteria</taxon>
        <taxon>Bacillati</taxon>
        <taxon>Actinomycetota</taxon>
        <taxon>Actinomycetes</taxon>
        <taxon>Kitasatosporales</taxon>
        <taxon>Streptomycetaceae</taxon>
        <taxon>Streptomyces</taxon>
    </lineage>
</organism>
<accession>A0ABW8M803</accession>
<proteinExistence type="predicted"/>
<comment type="caution">
    <text evidence="1">The sequence shown here is derived from an EMBL/GenBank/DDBJ whole genome shotgun (WGS) entry which is preliminary data.</text>
</comment>
<dbReference type="RefSeq" id="WP_404748871.1">
    <property type="nucleotide sequence ID" value="NZ_JBJDQH010000028.1"/>
</dbReference>
<dbReference type="EMBL" id="JBJDQH010000028">
    <property type="protein sequence ID" value="MFK4272576.1"/>
    <property type="molecule type" value="Genomic_DNA"/>
</dbReference>
<keyword evidence="2" id="KW-1185">Reference proteome</keyword>
<name>A0ABW8M803_9ACTN</name>
<reference evidence="1 2" key="1">
    <citation type="submission" date="2024-11" db="EMBL/GenBank/DDBJ databases">
        <title>The Natural Products Discovery Center: Release of the First 8490 Sequenced Strains for Exploring Actinobacteria Biosynthetic Diversity.</title>
        <authorList>
            <person name="Kalkreuter E."/>
            <person name="Kautsar S.A."/>
            <person name="Yang D."/>
            <person name="Bader C.D."/>
            <person name="Teijaro C.N."/>
            <person name="Fluegel L."/>
            <person name="Davis C.M."/>
            <person name="Simpson J.R."/>
            <person name="Lauterbach L."/>
            <person name="Steele A.D."/>
            <person name="Gui C."/>
            <person name="Meng S."/>
            <person name="Li G."/>
            <person name="Viehrig K."/>
            <person name="Ye F."/>
            <person name="Su P."/>
            <person name="Kiefer A.F."/>
            <person name="Nichols A."/>
            <person name="Cepeda A.J."/>
            <person name="Yan W."/>
            <person name="Fan B."/>
            <person name="Jiang Y."/>
            <person name="Adhikari A."/>
            <person name="Zheng C.-J."/>
            <person name="Schuster L."/>
            <person name="Cowan T.M."/>
            <person name="Smanski M.J."/>
            <person name="Chevrette M.G."/>
            <person name="De Carvalho L.P.S."/>
            <person name="Shen B."/>
        </authorList>
    </citation>
    <scope>NUCLEOTIDE SEQUENCE [LARGE SCALE GENOMIC DNA]</scope>
    <source>
        <strain evidence="1 2">NPDC020863</strain>
    </source>
</reference>
<dbReference type="Proteomes" id="UP001620295">
    <property type="component" value="Unassembled WGS sequence"/>
</dbReference>